<organism evidence="3 4">
    <name type="scientific">Tegillarca granosa</name>
    <name type="common">Malaysian cockle</name>
    <name type="synonym">Anadara granosa</name>
    <dbReference type="NCBI Taxonomy" id="220873"/>
    <lineage>
        <taxon>Eukaryota</taxon>
        <taxon>Metazoa</taxon>
        <taxon>Spiralia</taxon>
        <taxon>Lophotrochozoa</taxon>
        <taxon>Mollusca</taxon>
        <taxon>Bivalvia</taxon>
        <taxon>Autobranchia</taxon>
        <taxon>Pteriomorphia</taxon>
        <taxon>Arcoida</taxon>
        <taxon>Arcoidea</taxon>
        <taxon>Arcidae</taxon>
        <taxon>Tegillarca</taxon>
    </lineage>
</organism>
<dbReference type="Pfam" id="PF00067">
    <property type="entry name" value="p450"/>
    <property type="match status" value="1"/>
</dbReference>
<dbReference type="EMBL" id="JARBDR010000141">
    <property type="protein sequence ID" value="KAJ8320730.1"/>
    <property type="molecule type" value="Genomic_DNA"/>
</dbReference>
<dbReference type="PRINTS" id="PR00463">
    <property type="entry name" value="EP450I"/>
</dbReference>
<protein>
    <submittedName>
        <fullName evidence="3">Uncharacterized protein</fullName>
    </submittedName>
</protein>
<keyword evidence="2" id="KW-0472">Membrane</keyword>
<dbReference type="InterPro" id="IPR050196">
    <property type="entry name" value="Cytochrome_P450_Monoox"/>
</dbReference>
<dbReference type="InterPro" id="IPR002401">
    <property type="entry name" value="Cyt_P450_E_grp-I"/>
</dbReference>
<gene>
    <name evidence="3" type="ORF">KUTeg_002317</name>
</gene>
<dbReference type="CDD" id="cd20659">
    <property type="entry name" value="CYP4B_4F-like"/>
    <property type="match status" value="1"/>
</dbReference>
<feature type="transmembrane region" description="Helical" evidence="2">
    <location>
        <begin position="6"/>
        <end position="26"/>
    </location>
</feature>
<keyword evidence="4" id="KW-1185">Reference proteome</keyword>
<name>A0ABQ9FYC4_TEGGR</name>
<evidence type="ECO:0000256" key="2">
    <source>
        <dbReference type="SAM" id="Phobius"/>
    </source>
</evidence>
<comment type="caution">
    <text evidence="3">The sequence shown here is derived from an EMBL/GenBank/DDBJ whole genome shotgun (WGS) entry which is preliminary data.</text>
</comment>
<proteinExistence type="inferred from homology"/>
<dbReference type="InterPro" id="IPR001128">
    <property type="entry name" value="Cyt_P450"/>
</dbReference>
<reference evidence="3 4" key="1">
    <citation type="submission" date="2022-12" db="EMBL/GenBank/DDBJ databases">
        <title>Chromosome-level genome of Tegillarca granosa.</title>
        <authorList>
            <person name="Kim J."/>
        </authorList>
    </citation>
    <scope>NUCLEOTIDE SEQUENCE [LARGE SCALE GENOMIC DNA]</scope>
    <source>
        <strain evidence="3">Teg-2019</strain>
        <tissue evidence="3">Adductor muscle</tissue>
    </source>
</reference>
<comment type="similarity">
    <text evidence="1">Belongs to the cytochrome P450 family.</text>
</comment>
<evidence type="ECO:0000313" key="3">
    <source>
        <dbReference type="EMBL" id="KAJ8320730.1"/>
    </source>
</evidence>
<dbReference type="SUPFAM" id="SSF48264">
    <property type="entry name" value="Cytochrome P450"/>
    <property type="match status" value="1"/>
</dbReference>
<evidence type="ECO:0000256" key="1">
    <source>
        <dbReference type="ARBA" id="ARBA00010617"/>
    </source>
</evidence>
<accession>A0ABQ9FYC4</accession>
<evidence type="ECO:0000313" key="4">
    <source>
        <dbReference type="Proteomes" id="UP001217089"/>
    </source>
</evidence>
<keyword evidence="2" id="KW-0812">Transmembrane</keyword>
<sequence>MEVTGILFSCLIGLILILLYKLYLFISTIRQTYQLFKDAPGPKKPKPRALGSGYRELLPWIGEGLLVANGNRWSRSRRLLTPAFHFDILKPYTTVYNESAEQLIEQVSKYADTGESFELFQVISSCTLDVILRCAFSYNSGCQQSGNLLMANDFAFNLTRKGKQFRQHCKYVHDVAEEIINKRRKELNEKGVPTRRYLDFLDILLTAKDNDGIGLTNLEIRNEVDTFLFEGHDTTASGISWILYHLAKHPEHQQKCQDEIDEVDDLTKLEYLSMCLKEGMRLSAPVPGISRQLSQEVEIDGKKLTAGTVIIPFMHLLHLNPKIWNDPLKFDPLRFSKENIKVMDPNCIGQVFALNEEKVVLARFLQRFKLELDTKHILMKEFALISRSENGIRILIKERRG</sequence>
<dbReference type="Gene3D" id="1.10.630.10">
    <property type="entry name" value="Cytochrome P450"/>
    <property type="match status" value="1"/>
</dbReference>
<keyword evidence="2" id="KW-1133">Transmembrane helix</keyword>
<dbReference type="PANTHER" id="PTHR24291:SF201">
    <property type="entry name" value="CYTOCHROME P450, FAMILY 4, SUBFAMILY B, POLYPEPTIDE 7"/>
    <property type="match status" value="1"/>
</dbReference>
<dbReference type="PANTHER" id="PTHR24291">
    <property type="entry name" value="CYTOCHROME P450 FAMILY 4"/>
    <property type="match status" value="1"/>
</dbReference>
<dbReference type="Proteomes" id="UP001217089">
    <property type="component" value="Unassembled WGS sequence"/>
</dbReference>
<dbReference type="PRINTS" id="PR00385">
    <property type="entry name" value="P450"/>
</dbReference>
<dbReference type="InterPro" id="IPR036396">
    <property type="entry name" value="Cyt_P450_sf"/>
</dbReference>